<evidence type="ECO:0000313" key="2">
    <source>
        <dbReference type="Proteomes" id="UP000005959"/>
    </source>
</evidence>
<proteinExistence type="predicted"/>
<evidence type="ECO:0000313" key="1">
    <source>
        <dbReference type="EMBL" id="EHM41468.1"/>
    </source>
</evidence>
<sequence>MQINPKMCVGTCPTFIISLELRHFNAYLTGFLGTTHWLKLSNENTI</sequence>
<dbReference type="EMBL" id="AGCI01000067">
    <property type="protein sequence ID" value="EHM41468.1"/>
    <property type="molecule type" value="Genomic_DNA"/>
</dbReference>
<gene>
    <name evidence="1" type="ORF">HMPREF0454_02852</name>
</gene>
<organism evidence="1 2">
    <name type="scientific">Hafnia alvei ATCC 51873</name>
    <dbReference type="NCBI Taxonomy" id="1002364"/>
    <lineage>
        <taxon>Bacteria</taxon>
        <taxon>Pseudomonadati</taxon>
        <taxon>Pseudomonadota</taxon>
        <taxon>Gammaproteobacteria</taxon>
        <taxon>Enterobacterales</taxon>
        <taxon>Hafniaceae</taxon>
        <taxon>Hafnia</taxon>
    </lineage>
</organism>
<comment type="caution">
    <text evidence="1">The sequence shown here is derived from an EMBL/GenBank/DDBJ whole genome shotgun (WGS) entry which is preliminary data.</text>
</comment>
<dbReference type="AlphaFoldDB" id="G9Y8G9"/>
<name>G9Y8G9_HAFAL</name>
<dbReference type="HOGENOM" id="CLU_3184342_0_0_6"/>
<reference evidence="1 2" key="1">
    <citation type="submission" date="2011-08" db="EMBL/GenBank/DDBJ databases">
        <authorList>
            <person name="Weinstock G."/>
            <person name="Sodergren E."/>
            <person name="Clifton S."/>
            <person name="Fulton L."/>
            <person name="Fulton B."/>
            <person name="Courtney L."/>
            <person name="Fronick C."/>
            <person name="Harrison M."/>
            <person name="Strong C."/>
            <person name="Farmer C."/>
            <person name="Delahaunty K."/>
            <person name="Markovic C."/>
            <person name="Hall O."/>
            <person name="Minx P."/>
            <person name="Tomlinson C."/>
            <person name="Mitreva M."/>
            <person name="Hou S."/>
            <person name="Chen J."/>
            <person name="Wollam A."/>
            <person name="Pepin K.H."/>
            <person name="Johnson M."/>
            <person name="Bhonagiri V."/>
            <person name="Zhang X."/>
            <person name="Suruliraj S."/>
            <person name="Warren W."/>
            <person name="Chinwalla A."/>
            <person name="Mardis E.R."/>
            <person name="Wilson R.K."/>
        </authorList>
    </citation>
    <scope>NUCLEOTIDE SEQUENCE [LARGE SCALE GENOMIC DNA]</scope>
    <source>
        <strain evidence="1 2">ATCC 51873</strain>
    </source>
</reference>
<accession>G9Y8G9</accession>
<dbReference type="Proteomes" id="UP000005959">
    <property type="component" value="Unassembled WGS sequence"/>
</dbReference>
<protein>
    <submittedName>
        <fullName evidence="1">Uncharacterized protein</fullName>
    </submittedName>
</protein>